<dbReference type="OrthoDB" id="412788at2759"/>
<dbReference type="AlphaFoldDB" id="A0A9P8UTQ2"/>
<dbReference type="GO" id="GO:0016491">
    <property type="term" value="F:oxidoreductase activity"/>
    <property type="evidence" value="ECO:0007669"/>
    <property type="project" value="InterPro"/>
</dbReference>
<keyword evidence="3" id="KW-1185">Reference proteome</keyword>
<dbReference type="EMBL" id="JAGPXC010000001">
    <property type="protein sequence ID" value="KAH6658974.1"/>
    <property type="molecule type" value="Genomic_DNA"/>
</dbReference>
<name>A0A9P8UTQ2_9PEZI</name>
<organism evidence="2 3">
    <name type="scientific">Truncatella angustata</name>
    <dbReference type="NCBI Taxonomy" id="152316"/>
    <lineage>
        <taxon>Eukaryota</taxon>
        <taxon>Fungi</taxon>
        <taxon>Dikarya</taxon>
        <taxon>Ascomycota</taxon>
        <taxon>Pezizomycotina</taxon>
        <taxon>Sordariomycetes</taxon>
        <taxon>Xylariomycetidae</taxon>
        <taxon>Amphisphaeriales</taxon>
        <taxon>Sporocadaceae</taxon>
        <taxon>Truncatella</taxon>
    </lineage>
</organism>
<evidence type="ECO:0000313" key="2">
    <source>
        <dbReference type="EMBL" id="KAH6658974.1"/>
    </source>
</evidence>
<dbReference type="InterPro" id="IPR044053">
    <property type="entry name" value="AsaB-like"/>
</dbReference>
<dbReference type="Proteomes" id="UP000758603">
    <property type="component" value="Unassembled WGS sequence"/>
</dbReference>
<dbReference type="RefSeq" id="XP_045963105.1">
    <property type="nucleotide sequence ID" value="XM_046096067.1"/>
</dbReference>
<evidence type="ECO:0008006" key="4">
    <source>
        <dbReference type="Google" id="ProtNLM"/>
    </source>
</evidence>
<evidence type="ECO:0000256" key="1">
    <source>
        <dbReference type="ARBA" id="ARBA00023604"/>
    </source>
</evidence>
<comment type="caution">
    <text evidence="2">The sequence shown here is derived from an EMBL/GenBank/DDBJ whole genome shotgun (WGS) entry which is preliminary data.</text>
</comment>
<comment type="similarity">
    <text evidence="1">Belongs to the asaB hydroxylase/desaturase family.</text>
</comment>
<dbReference type="NCBIfam" id="NF041278">
    <property type="entry name" value="CmcJ_NvfI_EfuI"/>
    <property type="match status" value="1"/>
</dbReference>
<reference evidence="2" key="1">
    <citation type="journal article" date="2021" name="Nat. Commun.">
        <title>Genetic determinants of endophytism in the Arabidopsis root mycobiome.</title>
        <authorList>
            <person name="Mesny F."/>
            <person name="Miyauchi S."/>
            <person name="Thiergart T."/>
            <person name="Pickel B."/>
            <person name="Atanasova L."/>
            <person name="Karlsson M."/>
            <person name="Huettel B."/>
            <person name="Barry K.W."/>
            <person name="Haridas S."/>
            <person name="Chen C."/>
            <person name="Bauer D."/>
            <person name="Andreopoulos W."/>
            <person name="Pangilinan J."/>
            <person name="LaButti K."/>
            <person name="Riley R."/>
            <person name="Lipzen A."/>
            <person name="Clum A."/>
            <person name="Drula E."/>
            <person name="Henrissat B."/>
            <person name="Kohler A."/>
            <person name="Grigoriev I.V."/>
            <person name="Martin F.M."/>
            <person name="Hacquard S."/>
        </authorList>
    </citation>
    <scope>NUCLEOTIDE SEQUENCE</scope>
    <source>
        <strain evidence="2">MPI-SDFR-AT-0073</strain>
    </source>
</reference>
<dbReference type="PANTHER" id="PTHR34598:SF3">
    <property type="entry name" value="OXIDOREDUCTASE AN1597"/>
    <property type="match status" value="1"/>
</dbReference>
<gene>
    <name evidence="2" type="ORF">BKA67DRAFT_3001</name>
</gene>
<proteinExistence type="inferred from homology"/>
<sequence>MAQNNTDIDSGMKVILPYLARDPLYKTEKPYATDFDVSAIPGAKNTNHVIELVEHTVYNARALAKHFILEENGFEFLKSQTCVDVANCDDEDLIYTKFRVEIEAILHEHFPYYKHFRYLDHQVRKRSALFPGSPGEQVRFAQPASLPHTDFTTRGGFLRMAERFPKKVYCDEDFDLINIWTVLKGPNNDWPLAVCDFKSINSAVDCIPNDILHDTTVGENGLLYHDDRHRWYYLADQETDDLIVFRNANSLGNRANAYHAAFNTGTSHGPARQSIEIRFACFR</sequence>
<accession>A0A9P8UTQ2</accession>
<dbReference type="PANTHER" id="PTHR34598">
    <property type="entry name" value="BLL6449 PROTEIN"/>
    <property type="match status" value="1"/>
</dbReference>
<evidence type="ECO:0000313" key="3">
    <source>
        <dbReference type="Proteomes" id="UP000758603"/>
    </source>
</evidence>
<protein>
    <recommendedName>
        <fullName evidence="4">CmcJ-like methyltransferase</fullName>
    </recommendedName>
</protein>
<dbReference type="GeneID" id="70124960"/>